<dbReference type="Pfam" id="PF04909">
    <property type="entry name" value="Amidohydro_2"/>
    <property type="match status" value="1"/>
</dbReference>
<protein>
    <recommendedName>
        <fullName evidence="4">GS catalytic domain-containing protein</fullName>
    </recommendedName>
</protein>
<dbReference type="GO" id="GO:0004356">
    <property type="term" value="F:glutamine synthetase activity"/>
    <property type="evidence" value="ECO:0007669"/>
    <property type="project" value="InterPro"/>
</dbReference>
<sequence>MDSLISLIHSHPLIDNHAHNILSAPAATNYADHPFEQIISEAQGPALENALSSLPLHRAAAQLATLYQMPSTSSWEELKAARDDWVSRDYAGLVRACLTGTHSLLLDDLLTDRDVEPYHWHDSFTPGRTKRIVRIETLAAQTAASATDFAQFRQGFHARLAAAIADPVVVGFKSVICYRTGLNIVAHEPADACVVEDAFLRLATTGAGSGYRVEDKPLNDWLVRYTLGQLRDAKAAGGANKPLQLHTGLGDNDIDLVLSNPAYLQPVIAAFPEVDFVLLHSAYPYTRQAGYLACVFNNVYLDLGEVFPMVSRDAQESILREALEIVPTARLIWSTDGHFFPETFYLANVQFRQALERVFVEYVHRGDWTVAIARAAVADILFHNSNRLYCLEETLVGVESDGQRIVSSAAVSPSASSTDLLARFLRANPSVQYIWMQFLDYTNTTRVRMFPIREFAKLAAQTRRIGICSCLQQMIQDDHIHPDASTTGQFYMTPDLGSLTLNLGVSSSSSNLSATSASVATFWRTEDNSPLPGCPRTLLQKITSQIESSYHTTVTTGFEIEVIFVKPSTDPNPNPNIQSPYTYTPSTTNHSWSQMTTQTLSFLPLLEEIASTLSAQGIPIEQFHAESAPGQFEFILPPSPPLRGVDTLLTARQTIVQIADRHGLRATLHPRPIARAAGSAAHAHVSLSPADRQTEEAFLAGLLRHYPAVVGFALAQEASYDRVRSGLWAGSEWVAWGTQNRETPVRKIGAAHWEMKSLDGLANMYLAVAAVLAAGWLGLREGLELGVGDCKYDAATLSPEQRAELGITTPMPKSLEQSLAALEADTALQEVMGEELVRNYILVKRMEHETLQQMDEETRRRWLVERY</sequence>
<evidence type="ECO:0000259" key="4">
    <source>
        <dbReference type="PROSITE" id="PS51987"/>
    </source>
</evidence>
<dbReference type="FunFam" id="3.30.590.10:FF:000013">
    <property type="entry name" value="Related to fluG protein"/>
    <property type="match status" value="1"/>
</dbReference>
<gene>
    <name evidence="5" type="ORF">FE257_006941</name>
</gene>
<proteinExistence type="inferred from homology"/>
<dbReference type="InterPro" id="IPR032466">
    <property type="entry name" value="Metal_Hydrolase"/>
</dbReference>
<dbReference type="SMART" id="SM01230">
    <property type="entry name" value="Gln-synt_C"/>
    <property type="match status" value="1"/>
</dbReference>
<evidence type="ECO:0000256" key="2">
    <source>
        <dbReference type="PROSITE-ProRule" id="PRU01331"/>
    </source>
</evidence>
<name>A0AAD4CNP6_ASPNN</name>
<organism evidence="5 6">
    <name type="scientific">Aspergillus nanangensis</name>
    <dbReference type="NCBI Taxonomy" id="2582783"/>
    <lineage>
        <taxon>Eukaryota</taxon>
        <taxon>Fungi</taxon>
        <taxon>Dikarya</taxon>
        <taxon>Ascomycota</taxon>
        <taxon>Pezizomycotina</taxon>
        <taxon>Eurotiomycetes</taxon>
        <taxon>Eurotiomycetidae</taxon>
        <taxon>Eurotiales</taxon>
        <taxon>Aspergillaceae</taxon>
        <taxon>Aspergillus</taxon>
        <taxon>Aspergillus subgen. Circumdati</taxon>
    </lineage>
</organism>
<dbReference type="InterPro" id="IPR006680">
    <property type="entry name" value="Amidohydro-rel"/>
</dbReference>
<dbReference type="SUPFAM" id="SSF51556">
    <property type="entry name" value="Metallo-dependent hydrolases"/>
    <property type="match status" value="1"/>
</dbReference>
<dbReference type="AlphaFoldDB" id="A0AAD4CNP6"/>
<dbReference type="EMBL" id="VCAU01000032">
    <property type="protein sequence ID" value="KAF9889851.1"/>
    <property type="molecule type" value="Genomic_DNA"/>
</dbReference>
<evidence type="ECO:0000256" key="1">
    <source>
        <dbReference type="ARBA" id="ARBA00022598"/>
    </source>
</evidence>
<reference evidence="5" key="2">
    <citation type="submission" date="2020-02" db="EMBL/GenBank/DDBJ databases">
        <authorList>
            <person name="Gilchrist C.L.M."/>
            <person name="Chooi Y.-H."/>
        </authorList>
    </citation>
    <scope>NUCLEOTIDE SEQUENCE</scope>
    <source>
        <strain evidence="5">MST-FP2251</strain>
    </source>
</reference>
<dbReference type="SUPFAM" id="SSF55931">
    <property type="entry name" value="Glutamine synthetase/guanido kinase"/>
    <property type="match status" value="1"/>
</dbReference>
<feature type="domain" description="GS catalytic" evidence="4">
    <location>
        <begin position="535"/>
        <end position="867"/>
    </location>
</feature>
<dbReference type="Proteomes" id="UP001194746">
    <property type="component" value="Unassembled WGS sequence"/>
</dbReference>
<reference evidence="5" key="1">
    <citation type="journal article" date="2019" name="Beilstein J. Org. Chem.">
        <title>Nanangenines: drimane sesquiterpenoids as the dominant metabolite cohort of a novel Australian fungus, Aspergillus nanangensis.</title>
        <authorList>
            <person name="Lacey H.J."/>
            <person name="Gilchrist C.L.M."/>
            <person name="Crombie A."/>
            <person name="Kalaitzis J.A."/>
            <person name="Vuong D."/>
            <person name="Rutledge P.J."/>
            <person name="Turner P."/>
            <person name="Pitt J.I."/>
            <person name="Lacey E."/>
            <person name="Chooi Y.H."/>
            <person name="Piggott A.M."/>
        </authorList>
    </citation>
    <scope>NUCLEOTIDE SEQUENCE</scope>
    <source>
        <strain evidence="5">MST-FP2251</strain>
    </source>
</reference>
<evidence type="ECO:0000313" key="5">
    <source>
        <dbReference type="EMBL" id="KAF9889851.1"/>
    </source>
</evidence>
<dbReference type="InterPro" id="IPR014746">
    <property type="entry name" value="Gln_synth/guanido_kin_cat_dom"/>
</dbReference>
<comment type="caution">
    <text evidence="5">The sequence shown here is derived from an EMBL/GenBank/DDBJ whole genome shotgun (WGS) entry which is preliminary data.</text>
</comment>
<dbReference type="InterPro" id="IPR008146">
    <property type="entry name" value="Gln_synth_cat_dom"/>
</dbReference>
<comment type="similarity">
    <text evidence="2 3">Belongs to the glutamine synthetase family.</text>
</comment>
<keyword evidence="6" id="KW-1185">Reference proteome</keyword>
<dbReference type="Gene3D" id="3.30.590.10">
    <property type="entry name" value="Glutamine synthetase/guanido kinase, catalytic domain"/>
    <property type="match status" value="1"/>
</dbReference>
<dbReference type="PANTHER" id="PTHR43785:SF2">
    <property type="entry name" value="TYPE-1 GLUTAMINE SYNTHETASE 1"/>
    <property type="match status" value="1"/>
</dbReference>
<dbReference type="Gene3D" id="3.20.20.140">
    <property type="entry name" value="Metal-dependent hydrolases"/>
    <property type="match status" value="1"/>
</dbReference>
<dbReference type="Pfam" id="PF00120">
    <property type="entry name" value="Gln-synt_C"/>
    <property type="match status" value="1"/>
</dbReference>
<keyword evidence="1" id="KW-0436">Ligase</keyword>
<accession>A0AAD4CNP6</accession>
<evidence type="ECO:0000313" key="6">
    <source>
        <dbReference type="Proteomes" id="UP001194746"/>
    </source>
</evidence>
<dbReference type="PROSITE" id="PS51987">
    <property type="entry name" value="GS_CATALYTIC"/>
    <property type="match status" value="1"/>
</dbReference>
<dbReference type="PANTHER" id="PTHR43785">
    <property type="entry name" value="GAMMA-GLUTAMYLPUTRESCINE SYNTHETASE"/>
    <property type="match status" value="1"/>
</dbReference>
<dbReference type="GO" id="GO:0016787">
    <property type="term" value="F:hydrolase activity"/>
    <property type="evidence" value="ECO:0007669"/>
    <property type="project" value="InterPro"/>
</dbReference>
<evidence type="ECO:0000256" key="3">
    <source>
        <dbReference type="RuleBase" id="RU000384"/>
    </source>
</evidence>